<dbReference type="AlphaFoldDB" id="A0A9Q1HQ64"/>
<feature type="compositionally biased region" description="Basic and acidic residues" evidence="4">
    <location>
        <begin position="30"/>
        <end position="41"/>
    </location>
</feature>
<comment type="caution">
    <text evidence="6">The sequence shown here is derived from an EMBL/GenBank/DDBJ whole genome shotgun (WGS) entry which is preliminary data.</text>
</comment>
<dbReference type="GO" id="GO:0060070">
    <property type="term" value="P:canonical Wnt signaling pathway"/>
    <property type="evidence" value="ECO:0007669"/>
    <property type="project" value="InterPro"/>
</dbReference>
<dbReference type="Gene3D" id="3.30.40.10">
    <property type="entry name" value="Zinc/RING finger domain, C3HC4 (zinc finger)"/>
    <property type="match status" value="1"/>
</dbReference>
<dbReference type="GO" id="GO:0045944">
    <property type="term" value="P:positive regulation of transcription by RNA polymerase II"/>
    <property type="evidence" value="ECO:0007669"/>
    <property type="project" value="TreeGrafter"/>
</dbReference>
<keyword evidence="3" id="KW-0539">Nucleus</keyword>
<feature type="compositionally biased region" description="Basic and acidic residues" evidence="4">
    <location>
        <begin position="189"/>
        <end position="201"/>
    </location>
</feature>
<feature type="compositionally biased region" description="Basic and acidic residues" evidence="4">
    <location>
        <begin position="209"/>
        <end position="226"/>
    </location>
</feature>
<sequence>MLEVQEERAAVAPHFGRKERPKSEGANAQSERRDGPADRGPRAKAPPAAAPAHPAPPSAASGSPSMHSGNPKVRNSPSENSQSSPKSKQEAMVRSPPVMSPSSAAQMDSKLPNQGKQGGTSGQSQPSPCDSKTLGCSKVAKGSPAPSGNLALKNGQGLNSTSGAKGLNSAPGTKGLNSGSGAKGKVKRERSTSVESFEQRDTGTPSNEPDQKDSRVKRMCVAERRQPYSGADWCSGGESEDDEPRFFNCSSGDVKSQGSGSLPSSNAGVSRSSTPSHNAVSEPATNQKPPSKIVYVFTTEMANKAADAVLTGHADTIIAFHMKNISHSKADKQHLPPVGPLRNEPKPLQQTATAPEQNHQGAQLALGSPRSPSPMGPRPGFPSLEGGLPKGMDLKMSAQHHQQLANEIMSSMGENAEGLSQEQLEHRERSLQTLRDIQRMLFPDNDKGPAPNPAGVEGPRKPDQGPLQAMMAQSQSLGKPGPSPRREGSPFGPSGPRDMPFSPEELGPPGPGLGPGEHMSPEQVAWLKLQQEFYEEKRRKQEQLQHRPLPDMMLHQHGPRGPMRGPPPPYQMSPGEVWGPGGPEPFPEQMNMGPRGMHPPHHMQRMPFPMMHPNMDAGPSPMPRPGVPWPDDVPKMGDGRGFPPGQGVFGGPGGGGEVPQSAGCAGSHVPAGHG</sequence>
<feature type="compositionally biased region" description="Low complexity" evidence="4">
    <location>
        <begin position="43"/>
        <end position="65"/>
    </location>
</feature>
<gene>
    <name evidence="6" type="ORF">COCON_G00194070</name>
</gene>
<protein>
    <recommendedName>
        <fullName evidence="5">B-cell lymphoma 9 beta-catenin binding domain-containing protein</fullName>
    </recommendedName>
</protein>
<feature type="region of interest" description="Disordered" evidence="4">
    <location>
        <begin position="328"/>
        <end position="392"/>
    </location>
</feature>
<evidence type="ECO:0000256" key="2">
    <source>
        <dbReference type="ARBA" id="ARBA00009200"/>
    </source>
</evidence>
<feature type="compositionally biased region" description="Polar residues" evidence="4">
    <location>
        <begin position="248"/>
        <end position="288"/>
    </location>
</feature>
<feature type="region of interest" description="Disordered" evidence="4">
    <location>
        <begin position="649"/>
        <end position="674"/>
    </location>
</feature>
<dbReference type="Proteomes" id="UP001152803">
    <property type="component" value="Unassembled WGS sequence"/>
</dbReference>
<feature type="compositionally biased region" description="Low complexity" evidence="4">
    <location>
        <begin position="75"/>
        <end position="105"/>
    </location>
</feature>
<evidence type="ECO:0000256" key="4">
    <source>
        <dbReference type="SAM" id="MobiDB-lite"/>
    </source>
</evidence>
<dbReference type="GO" id="GO:0003713">
    <property type="term" value="F:transcription coactivator activity"/>
    <property type="evidence" value="ECO:0007669"/>
    <property type="project" value="InterPro"/>
</dbReference>
<dbReference type="OrthoDB" id="7668649at2759"/>
<dbReference type="InterPro" id="IPR024670">
    <property type="entry name" value="BCL9_beta-catenin-bd_dom"/>
</dbReference>
<name>A0A9Q1HQ64_CONCO</name>
<feature type="region of interest" description="Disordered" evidence="4">
    <location>
        <begin position="1"/>
        <end position="288"/>
    </location>
</feature>
<reference evidence="6" key="1">
    <citation type="journal article" date="2023" name="Science">
        <title>Genome structures resolve the early diversification of teleost fishes.</title>
        <authorList>
            <person name="Parey E."/>
            <person name="Louis A."/>
            <person name="Montfort J."/>
            <person name="Bouchez O."/>
            <person name="Roques C."/>
            <person name="Iampietro C."/>
            <person name="Lluch J."/>
            <person name="Castinel A."/>
            <person name="Donnadieu C."/>
            <person name="Desvignes T."/>
            <person name="Floi Bucao C."/>
            <person name="Jouanno E."/>
            <person name="Wen M."/>
            <person name="Mejri S."/>
            <person name="Dirks R."/>
            <person name="Jansen H."/>
            <person name="Henkel C."/>
            <person name="Chen W.J."/>
            <person name="Zahm M."/>
            <person name="Cabau C."/>
            <person name="Klopp C."/>
            <person name="Thompson A.W."/>
            <person name="Robinson-Rechavi M."/>
            <person name="Braasch I."/>
            <person name="Lecointre G."/>
            <person name="Bobe J."/>
            <person name="Postlethwait J.H."/>
            <person name="Berthelot C."/>
            <person name="Roest Crollius H."/>
            <person name="Guiguen Y."/>
        </authorList>
    </citation>
    <scope>NUCLEOTIDE SEQUENCE</scope>
    <source>
        <strain evidence="6">Concon-B</strain>
    </source>
</reference>
<evidence type="ECO:0000256" key="3">
    <source>
        <dbReference type="ARBA" id="ARBA00023242"/>
    </source>
</evidence>
<comment type="subcellular location">
    <subcellularLocation>
        <location evidence="1">Nucleus</location>
    </subcellularLocation>
</comment>
<dbReference type="PANTHER" id="PTHR15185">
    <property type="entry name" value="BCL9"/>
    <property type="match status" value="1"/>
</dbReference>
<keyword evidence="7" id="KW-1185">Reference proteome</keyword>
<dbReference type="EMBL" id="JAFJMO010000015">
    <property type="protein sequence ID" value="KAJ8255543.1"/>
    <property type="molecule type" value="Genomic_DNA"/>
</dbReference>
<feature type="compositionally biased region" description="Pro residues" evidence="4">
    <location>
        <begin position="371"/>
        <end position="380"/>
    </location>
</feature>
<accession>A0A9Q1HQ64</accession>
<dbReference type="Pfam" id="PF11502">
    <property type="entry name" value="BCL9"/>
    <property type="match status" value="1"/>
</dbReference>
<dbReference type="InterPro" id="IPR013083">
    <property type="entry name" value="Znf_RING/FYVE/PHD"/>
</dbReference>
<proteinExistence type="inferred from homology"/>
<feature type="domain" description="B-cell lymphoma 9 beta-catenin binding" evidence="5">
    <location>
        <begin position="418"/>
        <end position="454"/>
    </location>
</feature>
<dbReference type="GO" id="GO:1990907">
    <property type="term" value="C:beta-catenin-TCF complex"/>
    <property type="evidence" value="ECO:0007669"/>
    <property type="project" value="TreeGrafter"/>
</dbReference>
<organism evidence="6 7">
    <name type="scientific">Conger conger</name>
    <name type="common">Conger eel</name>
    <name type="synonym">Muraena conger</name>
    <dbReference type="NCBI Taxonomy" id="82655"/>
    <lineage>
        <taxon>Eukaryota</taxon>
        <taxon>Metazoa</taxon>
        <taxon>Chordata</taxon>
        <taxon>Craniata</taxon>
        <taxon>Vertebrata</taxon>
        <taxon>Euteleostomi</taxon>
        <taxon>Actinopterygii</taxon>
        <taxon>Neopterygii</taxon>
        <taxon>Teleostei</taxon>
        <taxon>Anguilliformes</taxon>
        <taxon>Congridae</taxon>
        <taxon>Conger</taxon>
    </lineage>
</organism>
<dbReference type="GO" id="GO:0008013">
    <property type="term" value="F:beta-catenin binding"/>
    <property type="evidence" value="ECO:0007669"/>
    <property type="project" value="InterPro"/>
</dbReference>
<feature type="region of interest" description="Disordered" evidence="4">
    <location>
        <begin position="415"/>
        <end position="519"/>
    </location>
</feature>
<evidence type="ECO:0000256" key="1">
    <source>
        <dbReference type="ARBA" id="ARBA00004123"/>
    </source>
</evidence>
<dbReference type="PANTHER" id="PTHR15185:SF5">
    <property type="entry name" value="B-CELL CLL_LYMPHOMA 9 PROTEIN"/>
    <property type="match status" value="1"/>
</dbReference>
<evidence type="ECO:0000313" key="6">
    <source>
        <dbReference type="EMBL" id="KAJ8255543.1"/>
    </source>
</evidence>
<evidence type="ECO:0000313" key="7">
    <source>
        <dbReference type="Proteomes" id="UP001152803"/>
    </source>
</evidence>
<evidence type="ECO:0000259" key="5">
    <source>
        <dbReference type="Pfam" id="PF11502"/>
    </source>
</evidence>
<dbReference type="InterPro" id="IPR015668">
    <property type="entry name" value="Bcl-9/Bcl-9l"/>
</dbReference>
<comment type="similarity">
    <text evidence="2">Belongs to the BCL9 family.</text>
</comment>
<feature type="compositionally biased region" description="Polar residues" evidence="4">
    <location>
        <begin position="348"/>
        <end position="361"/>
    </location>
</feature>